<protein>
    <submittedName>
        <fullName evidence="2">PilZ domain-containing protein</fullName>
    </submittedName>
</protein>
<accession>A0A318XJ31</accession>
<sequence length="213" mass="24339">MQKVDLVLRHYNKLKPINCKIISGDTKNLFTVEVIDNDSKGLEAIKGDPVLIGMLNEDDSLFVAGGSIIGVNHQNDTYILCKNELEFISKDLDKRNYERYPTSLTGEIKSQDENKREFIYLKDFSYLGMGAYSTGEFEIEDNVDISIYLSSNVAIFDGTIVRKRLNFGRNEYGIQILHRDKNSMFATQTQLTTIVQNEKNLIHRQLLNAKCDI</sequence>
<gene>
    <name evidence="2" type="ORF">LY28_03004</name>
</gene>
<dbReference type="SUPFAM" id="SSF141371">
    <property type="entry name" value="PilZ domain-like"/>
    <property type="match status" value="1"/>
</dbReference>
<dbReference type="OrthoDB" id="2081956at2"/>
<evidence type="ECO:0000259" key="1">
    <source>
        <dbReference type="Pfam" id="PF07238"/>
    </source>
</evidence>
<name>A0A318XJ31_9FIRM</name>
<dbReference type="AlphaFoldDB" id="A0A318XJ31"/>
<proteinExistence type="predicted"/>
<dbReference type="RefSeq" id="WP_110462984.1">
    <property type="nucleotide sequence ID" value="NZ_QKMR01000021.1"/>
</dbReference>
<organism evidence="2 3">
    <name type="scientific">Ruminiclostridium sufflavum DSM 19573</name>
    <dbReference type="NCBI Taxonomy" id="1121337"/>
    <lineage>
        <taxon>Bacteria</taxon>
        <taxon>Bacillati</taxon>
        <taxon>Bacillota</taxon>
        <taxon>Clostridia</taxon>
        <taxon>Eubacteriales</taxon>
        <taxon>Oscillospiraceae</taxon>
        <taxon>Ruminiclostridium</taxon>
    </lineage>
</organism>
<dbReference type="Proteomes" id="UP000248132">
    <property type="component" value="Unassembled WGS sequence"/>
</dbReference>
<dbReference type="GO" id="GO:0035438">
    <property type="term" value="F:cyclic-di-GMP binding"/>
    <property type="evidence" value="ECO:0007669"/>
    <property type="project" value="InterPro"/>
</dbReference>
<dbReference type="EMBL" id="QKMR01000021">
    <property type="protein sequence ID" value="PYG85853.1"/>
    <property type="molecule type" value="Genomic_DNA"/>
</dbReference>
<keyword evidence="3" id="KW-1185">Reference proteome</keyword>
<comment type="caution">
    <text evidence="2">The sequence shown here is derived from an EMBL/GenBank/DDBJ whole genome shotgun (WGS) entry which is preliminary data.</text>
</comment>
<dbReference type="Gene3D" id="2.40.10.220">
    <property type="entry name" value="predicted glycosyltransferase like domains"/>
    <property type="match status" value="1"/>
</dbReference>
<evidence type="ECO:0000313" key="3">
    <source>
        <dbReference type="Proteomes" id="UP000248132"/>
    </source>
</evidence>
<dbReference type="InterPro" id="IPR009875">
    <property type="entry name" value="PilZ_domain"/>
</dbReference>
<evidence type="ECO:0000313" key="2">
    <source>
        <dbReference type="EMBL" id="PYG85853.1"/>
    </source>
</evidence>
<dbReference type="Pfam" id="PF07238">
    <property type="entry name" value="PilZ"/>
    <property type="match status" value="1"/>
</dbReference>
<feature type="domain" description="PilZ" evidence="1">
    <location>
        <begin position="93"/>
        <end position="183"/>
    </location>
</feature>
<reference evidence="2 3" key="1">
    <citation type="submission" date="2018-06" db="EMBL/GenBank/DDBJ databases">
        <title>Genomic Encyclopedia of Type Strains, Phase I: the one thousand microbial genomes (KMG-I) project.</title>
        <authorList>
            <person name="Kyrpides N."/>
        </authorList>
    </citation>
    <scope>NUCLEOTIDE SEQUENCE [LARGE SCALE GENOMIC DNA]</scope>
    <source>
        <strain evidence="2 3">DSM 19573</strain>
    </source>
</reference>